<gene>
    <name evidence="2" type="ORF">NCGR_LOCUS64899</name>
</gene>
<reference evidence="2" key="1">
    <citation type="submission" date="2020-10" db="EMBL/GenBank/DDBJ databases">
        <authorList>
            <person name="Han B."/>
            <person name="Lu T."/>
            <person name="Zhao Q."/>
            <person name="Huang X."/>
            <person name="Zhao Y."/>
        </authorList>
    </citation>
    <scope>NUCLEOTIDE SEQUENCE</scope>
</reference>
<evidence type="ECO:0000313" key="3">
    <source>
        <dbReference type="Proteomes" id="UP000604825"/>
    </source>
</evidence>
<comment type="caution">
    <text evidence="2">The sequence shown here is derived from an EMBL/GenBank/DDBJ whole genome shotgun (WGS) entry which is preliminary data.</text>
</comment>
<organism evidence="2 3">
    <name type="scientific">Miscanthus lutarioriparius</name>
    <dbReference type="NCBI Taxonomy" id="422564"/>
    <lineage>
        <taxon>Eukaryota</taxon>
        <taxon>Viridiplantae</taxon>
        <taxon>Streptophyta</taxon>
        <taxon>Embryophyta</taxon>
        <taxon>Tracheophyta</taxon>
        <taxon>Spermatophyta</taxon>
        <taxon>Magnoliopsida</taxon>
        <taxon>Liliopsida</taxon>
        <taxon>Poales</taxon>
        <taxon>Poaceae</taxon>
        <taxon>PACMAD clade</taxon>
        <taxon>Panicoideae</taxon>
        <taxon>Andropogonodae</taxon>
        <taxon>Andropogoneae</taxon>
        <taxon>Saccharinae</taxon>
        <taxon>Miscanthus</taxon>
    </lineage>
</organism>
<dbReference type="Proteomes" id="UP000604825">
    <property type="component" value="Unassembled WGS sequence"/>
</dbReference>
<proteinExistence type="predicted"/>
<keyword evidence="3" id="KW-1185">Reference proteome</keyword>
<evidence type="ECO:0000313" key="2">
    <source>
        <dbReference type="EMBL" id="CAD6340801.1"/>
    </source>
</evidence>
<dbReference type="AlphaFoldDB" id="A0A811SJJ6"/>
<feature type="compositionally biased region" description="Basic and acidic residues" evidence="1">
    <location>
        <begin position="18"/>
        <end position="34"/>
    </location>
</feature>
<accession>A0A811SJJ6</accession>
<evidence type="ECO:0000256" key="1">
    <source>
        <dbReference type="SAM" id="MobiDB-lite"/>
    </source>
</evidence>
<dbReference type="EMBL" id="CAJGYO010000074">
    <property type="protein sequence ID" value="CAD6340801.1"/>
    <property type="molecule type" value="Genomic_DNA"/>
</dbReference>
<name>A0A811SJJ6_9POAL</name>
<sequence>MPSPRIKNAGQRKSRNIIHKEPQYPRAEGKKEEGSTITGEKAWPKGTDAELPKGACVAIASASELQGMGRVTMQRLSRTMVAHGPVFFPGRSCSVTCFKKHKEESCQKTAPQEEISKSPLQAEVTLNTTCTAKSPNTACPTKALEVENPSWLVDNNRLRSLAELKGIQDALRDPELQKMILKIDGSLEPEKELEKLMEGQAFHQLADKILDIVSPQE</sequence>
<dbReference type="OrthoDB" id="18412at2759"/>
<protein>
    <submittedName>
        <fullName evidence="2">Uncharacterized protein</fullName>
    </submittedName>
</protein>
<feature type="region of interest" description="Disordered" evidence="1">
    <location>
        <begin position="1"/>
        <end position="46"/>
    </location>
</feature>